<dbReference type="GeneID" id="105306720"/>
<evidence type="ECO:0000259" key="7">
    <source>
        <dbReference type="PROSITE" id="PS51192"/>
    </source>
</evidence>
<feature type="compositionally biased region" description="Acidic residues" evidence="6">
    <location>
        <begin position="544"/>
        <end position="578"/>
    </location>
</feature>
<dbReference type="Pfam" id="PF07717">
    <property type="entry name" value="OB_NTP_bind"/>
    <property type="match status" value="1"/>
</dbReference>
<dbReference type="InterPro" id="IPR011545">
    <property type="entry name" value="DEAD/DEAH_box_helicase_dom"/>
</dbReference>
<dbReference type="GO" id="GO:0003723">
    <property type="term" value="F:RNA binding"/>
    <property type="evidence" value="ECO:0007669"/>
    <property type="project" value="TreeGrafter"/>
</dbReference>
<dbReference type="InterPro" id="IPR011709">
    <property type="entry name" value="DEAD-box_helicase_OB_fold"/>
</dbReference>
<evidence type="ECO:0000256" key="5">
    <source>
        <dbReference type="ARBA" id="ARBA00022840"/>
    </source>
</evidence>
<feature type="region of interest" description="Disordered" evidence="6">
    <location>
        <begin position="537"/>
        <end position="580"/>
    </location>
</feature>
<organism evidence="9 10">
    <name type="scientific">Pteropus vampyrus</name>
    <name type="common">Large flying fox</name>
    <dbReference type="NCBI Taxonomy" id="132908"/>
    <lineage>
        <taxon>Eukaryota</taxon>
        <taxon>Metazoa</taxon>
        <taxon>Chordata</taxon>
        <taxon>Craniata</taxon>
        <taxon>Vertebrata</taxon>
        <taxon>Euteleostomi</taxon>
        <taxon>Mammalia</taxon>
        <taxon>Eutheria</taxon>
        <taxon>Laurasiatheria</taxon>
        <taxon>Chiroptera</taxon>
        <taxon>Yinpterochiroptera</taxon>
        <taxon>Pteropodoidea</taxon>
        <taxon>Pteropodidae</taxon>
        <taxon>Pteropodinae</taxon>
        <taxon>Pteropus</taxon>
    </lineage>
</organism>
<evidence type="ECO:0000313" key="9">
    <source>
        <dbReference type="Proteomes" id="UP000515202"/>
    </source>
</evidence>
<evidence type="ECO:0000313" key="10">
    <source>
        <dbReference type="RefSeq" id="XP_011380203.1"/>
    </source>
</evidence>
<keyword evidence="2" id="KW-0547">Nucleotide-binding</keyword>
<gene>
    <name evidence="10" type="primary">DHX37</name>
</gene>
<dbReference type="CDD" id="cd17982">
    <property type="entry name" value="DEXHc_DHX37"/>
    <property type="match status" value="1"/>
</dbReference>
<feature type="compositionally biased region" description="Basic and acidic residues" evidence="6">
    <location>
        <begin position="497"/>
        <end position="512"/>
    </location>
</feature>
<dbReference type="PROSITE" id="PS51194">
    <property type="entry name" value="HELICASE_CTER"/>
    <property type="match status" value="1"/>
</dbReference>
<keyword evidence="4 10" id="KW-0347">Helicase</keyword>
<dbReference type="GO" id="GO:0016787">
    <property type="term" value="F:hydrolase activity"/>
    <property type="evidence" value="ECO:0007669"/>
    <property type="project" value="UniProtKB-KW"/>
</dbReference>
<dbReference type="PROSITE" id="PS51192">
    <property type="entry name" value="HELICASE_ATP_BIND_1"/>
    <property type="match status" value="1"/>
</dbReference>
<dbReference type="InterPro" id="IPR014001">
    <property type="entry name" value="Helicase_ATP-bd"/>
</dbReference>
<dbReference type="SUPFAM" id="SSF52540">
    <property type="entry name" value="P-loop containing nucleoside triphosphate hydrolases"/>
    <property type="match status" value="1"/>
</dbReference>
<protein>
    <recommendedName>
        <fullName evidence="1">Activating signal cointegrator 1 complex subunit 3</fullName>
    </recommendedName>
</protein>
<dbReference type="InterPro" id="IPR027417">
    <property type="entry name" value="P-loop_NTPase"/>
</dbReference>
<dbReference type="GO" id="GO:0005730">
    <property type="term" value="C:nucleolus"/>
    <property type="evidence" value="ECO:0007669"/>
    <property type="project" value="TreeGrafter"/>
</dbReference>
<dbReference type="KEGG" id="pvp:105306720"/>
<keyword evidence="3" id="KW-0378">Hydrolase</keyword>
<keyword evidence="5" id="KW-0067">ATP-binding</keyword>
<dbReference type="Pfam" id="PF00271">
    <property type="entry name" value="Helicase_C"/>
    <property type="match status" value="1"/>
</dbReference>
<dbReference type="Gene3D" id="3.40.50.300">
    <property type="entry name" value="P-loop containing nucleotide triphosphate hydrolases"/>
    <property type="match status" value="2"/>
</dbReference>
<dbReference type="InterPro" id="IPR003593">
    <property type="entry name" value="AAA+_ATPase"/>
</dbReference>
<feature type="compositionally biased region" description="Basic and acidic residues" evidence="6">
    <location>
        <begin position="123"/>
        <end position="132"/>
    </location>
</feature>
<feature type="compositionally biased region" description="Acidic residues" evidence="6">
    <location>
        <begin position="156"/>
        <end position="172"/>
    </location>
</feature>
<feature type="compositionally biased region" description="Basic residues" evidence="6">
    <location>
        <begin position="53"/>
        <end position="75"/>
    </location>
</feature>
<feature type="region of interest" description="Disordered" evidence="6">
    <location>
        <begin position="493"/>
        <end position="525"/>
    </location>
</feature>
<dbReference type="FunFam" id="3.40.50.300:FF:000895">
    <property type="entry name" value="probable ATP-dependent RNA helicase DHX37"/>
    <property type="match status" value="1"/>
</dbReference>
<dbReference type="GO" id="GO:0000462">
    <property type="term" value="P:maturation of SSU-rRNA from tricistronic rRNA transcript (SSU-rRNA, 5.8S rRNA, LSU-rRNA)"/>
    <property type="evidence" value="ECO:0007669"/>
    <property type="project" value="TreeGrafter"/>
</dbReference>
<reference evidence="10" key="1">
    <citation type="submission" date="2025-08" db="UniProtKB">
        <authorList>
            <consortium name="RefSeq"/>
        </authorList>
    </citation>
    <scope>IDENTIFICATION</scope>
    <source>
        <tissue evidence="10">Kidney</tissue>
    </source>
</reference>
<keyword evidence="9" id="KW-1185">Reference proteome</keyword>
<dbReference type="RefSeq" id="XP_011380203.1">
    <property type="nucleotide sequence ID" value="XM_011381901.2"/>
</dbReference>
<accession>A0A6P3RER5</accession>
<dbReference type="InterPro" id="IPR001650">
    <property type="entry name" value="Helicase_C-like"/>
</dbReference>
<name>A0A6P3RER5_PTEVA</name>
<feature type="region of interest" description="Disordered" evidence="6">
    <location>
        <begin position="194"/>
        <end position="227"/>
    </location>
</feature>
<evidence type="ECO:0000259" key="8">
    <source>
        <dbReference type="PROSITE" id="PS51194"/>
    </source>
</evidence>
<dbReference type="SMART" id="SM00487">
    <property type="entry name" value="DEXDc"/>
    <property type="match status" value="1"/>
</dbReference>
<feature type="region of interest" description="Disordered" evidence="6">
    <location>
        <begin position="118"/>
        <end position="177"/>
    </location>
</feature>
<dbReference type="OrthoDB" id="10025033at2759"/>
<evidence type="ECO:0000256" key="2">
    <source>
        <dbReference type="ARBA" id="ARBA00022741"/>
    </source>
</evidence>
<dbReference type="GO" id="GO:0004386">
    <property type="term" value="F:helicase activity"/>
    <property type="evidence" value="ECO:0007669"/>
    <property type="project" value="UniProtKB-KW"/>
</dbReference>
<dbReference type="Pfam" id="PF00270">
    <property type="entry name" value="DEAD"/>
    <property type="match status" value="1"/>
</dbReference>
<dbReference type="GO" id="GO:0005524">
    <property type="term" value="F:ATP binding"/>
    <property type="evidence" value="ECO:0007669"/>
    <property type="project" value="UniProtKB-KW"/>
</dbReference>
<sequence length="991" mass="110204">MGKLHRRYNVKGRQQAAPGPSKGAPEPPPVRLEIEDKGTLKGIDGSNVLVLPGKKKKKTKAPPLPRKRKPLTKKERKVLQKILEQKEKKSQRAEMLQKLSEVQVSEAEMRLYYTMSKLGTGERMYHTKEKSDAVTAPDQRISSLSGAHRKRRLQEAEEESESSVESEPEEAPAAERVGAGAGVVAACWPPALPGAGGESPVPSGPATQARTAAPPAPPAAASTLARPPAKPAVFIPVNRSPEMQEERLKLPILSEEQVIMEAVAEHPVVIVCGETGSGKTTQVPQFLYEAGYSSDDSIIGVTEPRRVAAVAMSQRVAKEMNLSQRVISYQIRYEGNVTEETRIKFMTDGVLLKEIQRDFLLSQYKVVIIDEAHERSVYTDILIGLLSRIVSLRAKRLLPLKLIIMSATLRVEDFTQNQRLFATPPPVIKVESRQFPVTVHFNKRTPLEDYSGECFRKVCKVHRLLPAGGILVFLTGQAEVHALCRRLRRAFPHTRSRPPENEDQKDSVEETRKFKKSRARARKAQAATLPQISLDSYSVLPAGEGDEDREAEMDDEEALGSDLDLDLGDDGAGGDEQPDASLPLHVLPLYSLLAPEKQAQVFQPPPEGTRLCVVATNVAETSLTIPGIKYVVDCGKVKKRHYDRVTGVSSFRITWVSQASADQRAGRAGRTEPGHCYRLYSSAVFSDFEQFLRGVCVYRPAASDDELTMLKDRRARVARMKRTWAGQGASLKLGDLMVLLGAVGACEYSGCSAQFCETNGLRFKAMLEIRRLRGQLTTAVNSVCPEAGLFVDPKMQPPSESQVTYLRQIVTAGLGDHLARRVQSEDLLDDKWRNAYKTPLLDDPVFIHPSSVLFKELPDFVVYQEIVETSKMYMKGVSAVEVQWIPALLPSYCQFDKPLEEPPPSYCPEKGRVLCHRASVFYRVGWPLPAVQVDFPEGLDCYKHFARFLLEGQVFPTLARHRGCLLSSPSTMLKTWARYGLSQEHQGGRWW</sequence>
<dbReference type="SMART" id="SM00490">
    <property type="entry name" value="HELICc"/>
    <property type="match status" value="1"/>
</dbReference>
<dbReference type="CDD" id="cd18791">
    <property type="entry name" value="SF2_C_RHA"/>
    <property type="match status" value="1"/>
</dbReference>
<feature type="compositionally biased region" description="Basic residues" evidence="6">
    <location>
        <begin position="513"/>
        <end position="523"/>
    </location>
</feature>
<dbReference type="AlphaFoldDB" id="A0A6P3RER5"/>
<evidence type="ECO:0000256" key="6">
    <source>
        <dbReference type="SAM" id="MobiDB-lite"/>
    </source>
</evidence>
<feature type="domain" description="Helicase C-terminal" evidence="8">
    <location>
        <begin position="528"/>
        <end position="737"/>
    </location>
</feature>
<dbReference type="SMART" id="SM00382">
    <property type="entry name" value="AAA"/>
    <property type="match status" value="1"/>
</dbReference>
<dbReference type="CTD" id="57647"/>
<evidence type="ECO:0000256" key="4">
    <source>
        <dbReference type="ARBA" id="ARBA00022806"/>
    </source>
</evidence>
<feature type="domain" description="Helicase ATP-binding" evidence="7">
    <location>
        <begin position="260"/>
        <end position="427"/>
    </location>
</feature>
<feature type="compositionally biased region" description="Low complexity" evidence="6">
    <location>
        <begin position="205"/>
        <end position="227"/>
    </location>
</feature>
<feature type="region of interest" description="Disordered" evidence="6">
    <location>
        <begin position="1"/>
        <end position="75"/>
    </location>
</feature>
<evidence type="ECO:0000256" key="1">
    <source>
        <dbReference type="ARBA" id="ARBA00014590"/>
    </source>
</evidence>
<dbReference type="PANTHER" id="PTHR18934">
    <property type="entry name" value="ATP-DEPENDENT RNA HELICASE"/>
    <property type="match status" value="1"/>
</dbReference>
<dbReference type="Proteomes" id="UP000515202">
    <property type="component" value="Unplaced"/>
</dbReference>
<dbReference type="PANTHER" id="PTHR18934:SF99">
    <property type="entry name" value="ATP-DEPENDENT RNA HELICASE DHX37-RELATED"/>
    <property type="match status" value="1"/>
</dbReference>
<feature type="compositionally biased region" description="Basic residues" evidence="6">
    <location>
        <begin position="1"/>
        <end position="10"/>
    </location>
</feature>
<evidence type="ECO:0000256" key="3">
    <source>
        <dbReference type="ARBA" id="ARBA00022801"/>
    </source>
</evidence>
<proteinExistence type="predicted"/>